<evidence type="ECO:0000313" key="1">
    <source>
        <dbReference type="EMBL" id="TSE03353.1"/>
    </source>
</evidence>
<organism evidence="1 2">
    <name type="scientific">Aquimarina algiphila</name>
    <dbReference type="NCBI Taxonomy" id="2047982"/>
    <lineage>
        <taxon>Bacteria</taxon>
        <taxon>Pseudomonadati</taxon>
        <taxon>Bacteroidota</taxon>
        <taxon>Flavobacteriia</taxon>
        <taxon>Flavobacteriales</taxon>
        <taxon>Flavobacteriaceae</taxon>
        <taxon>Aquimarina</taxon>
    </lineage>
</organism>
<protein>
    <submittedName>
        <fullName evidence="1">Uncharacterized protein</fullName>
    </submittedName>
</protein>
<keyword evidence="2" id="KW-1185">Reference proteome</keyword>
<evidence type="ECO:0000313" key="2">
    <source>
        <dbReference type="Proteomes" id="UP000318833"/>
    </source>
</evidence>
<proteinExistence type="predicted"/>
<name>A0A554VAS9_9FLAO</name>
<accession>A0A554VAS9</accession>
<dbReference type="EMBL" id="VLNR01000116">
    <property type="protein sequence ID" value="TSE03353.1"/>
    <property type="molecule type" value="Genomic_DNA"/>
</dbReference>
<sequence length="159" mass="18317">MKIQNHIEQVRRSIENLTEYATSGDIQAHEALAEIKQSFLDDFLKLEIKKIQDESLQVLRDNFIEHGKKSYADSNYRYTIRAGSTRYSFTAVEEVKKKKKDLELSEQYKQLKATESKYKTAFILKQKGQSIVDEDTGEIIDVSGVNVVYSSDSITVKRL</sequence>
<gene>
    <name evidence="1" type="ORF">FOF46_29570</name>
</gene>
<dbReference type="AlphaFoldDB" id="A0A554VAS9"/>
<comment type="caution">
    <text evidence="1">The sequence shown here is derived from an EMBL/GenBank/DDBJ whole genome shotgun (WGS) entry which is preliminary data.</text>
</comment>
<reference evidence="1 2" key="1">
    <citation type="submission" date="2019-07" db="EMBL/GenBank/DDBJ databases">
        <title>The draft genome sequence of Aquimarina algiphila M91.</title>
        <authorList>
            <person name="Meng X."/>
        </authorList>
    </citation>
    <scope>NUCLEOTIDE SEQUENCE [LARGE SCALE GENOMIC DNA]</scope>
    <source>
        <strain evidence="1 2">M91</strain>
    </source>
</reference>
<dbReference type="Proteomes" id="UP000318833">
    <property type="component" value="Unassembled WGS sequence"/>
</dbReference>
<dbReference type="RefSeq" id="WP_143919044.1">
    <property type="nucleotide sequence ID" value="NZ_CANMXV010000119.1"/>
</dbReference>